<dbReference type="PANTHER" id="PTHR48090:SF7">
    <property type="entry name" value="RFBJ PROTEIN"/>
    <property type="match status" value="1"/>
</dbReference>
<evidence type="ECO:0000313" key="4">
    <source>
        <dbReference type="Proteomes" id="UP001139502"/>
    </source>
</evidence>
<dbReference type="EMBL" id="JANAFB010000026">
    <property type="protein sequence ID" value="MCP3426454.1"/>
    <property type="molecule type" value="Genomic_DNA"/>
</dbReference>
<sequence>MANSTDAHPAQSCLIIMPAWNEEEVIGSTIRELHSTMPGYDLLVVDDGSTDETARVARAVGANVLQLPYNMGVGGAMRAGYKYAARLDYDRTIQVDADGQHDPRDIERVLQGLAHADISIGARFAERGSYKASGPRKWAMNLLAFMFSRVAKTRLTDVTSGFRAGNRRAIAQYCRYFPAEYLGDTIDSLAMALRAGLTVTQVPVEMRERQAGTPSNNPAKAAVYLVRSIFSFLLSMTRRRVTLNEEPGGRA</sequence>
<organism evidence="3 4">
    <name type="scientific">Rothia santali</name>
    <dbReference type="NCBI Taxonomy" id="2949643"/>
    <lineage>
        <taxon>Bacteria</taxon>
        <taxon>Bacillati</taxon>
        <taxon>Actinomycetota</taxon>
        <taxon>Actinomycetes</taxon>
        <taxon>Micrococcales</taxon>
        <taxon>Micrococcaceae</taxon>
        <taxon>Rothia</taxon>
    </lineage>
</organism>
<name>A0A9X2HFP4_9MICC</name>
<dbReference type="PANTHER" id="PTHR48090">
    <property type="entry name" value="UNDECAPRENYL-PHOSPHATE 4-DEOXY-4-FORMAMIDO-L-ARABINOSE TRANSFERASE-RELATED"/>
    <property type="match status" value="1"/>
</dbReference>
<dbReference type="AlphaFoldDB" id="A0A9X2HFP4"/>
<dbReference type="CDD" id="cd04179">
    <property type="entry name" value="DPM_DPG-synthase_like"/>
    <property type="match status" value="1"/>
</dbReference>
<dbReference type="InterPro" id="IPR050256">
    <property type="entry name" value="Glycosyltransferase_2"/>
</dbReference>
<dbReference type="SUPFAM" id="SSF53448">
    <property type="entry name" value="Nucleotide-diphospho-sugar transferases"/>
    <property type="match status" value="1"/>
</dbReference>
<keyword evidence="4" id="KW-1185">Reference proteome</keyword>
<dbReference type="InterPro" id="IPR001173">
    <property type="entry name" value="Glyco_trans_2-like"/>
</dbReference>
<protein>
    <submittedName>
        <fullName evidence="3">Glycosyltransferase family 2 protein</fullName>
    </submittedName>
</protein>
<gene>
    <name evidence="3" type="ORF">NBM05_10680</name>
</gene>
<dbReference type="Pfam" id="PF00535">
    <property type="entry name" value="Glycos_transf_2"/>
    <property type="match status" value="1"/>
</dbReference>
<proteinExistence type="inferred from homology"/>
<comment type="similarity">
    <text evidence="1">Belongs to the glycosyltransferase 2 family.</text>
</comment>
<dbReference type="RefSeq" id="WP_254167156.1">
    <property type="nucleotide sequence ID" value="NZ_JANAFB010000026.1"/>
</dbReference>
<accession>A0A9X2HFP4</accession>
<evidence type="ECO:0000313" key="3">
    <source>
        <dbReference type="EMBL" id="MCP3426454.1"/>
    </source>
</evidence>
<dbReference type="Proteomes" id="UP001139502">
    <property type="component" value="Unassembled WGS sequence"/>
</dbReference>
<feature type="domain" description="Glycosyltransferase 2-like" evidence="2">
    <location>
        <begin position="15"/>
        <end position="172"/>
    </location>
</feature>
<comment type="caution">
    <text evidence="3">The sequence shown here is derived from an EMBL/GenBank/DDBJ whole genome shotgun (WGS) entry which is preliminary data.</text>
</comment>
<evidence type="ECO:0000259" key="2">
    <source>
        <dbReference type="Pfam" id="PF00535"/>
    </source>
</evidence>
<dbReference type="Gene3D" id="3.90.550.10">
    <property type="entry name" value="Spore Coat Polysaccharide Biosynthesis Protein SpsA, Chain A"/>
    <property type="match status" value="1"/>
</dbReference>
<reference evidence="3" key="1">
    <citation type="submission" date="2022-06" db="EMBL/GenBank/DDBJ databases">
        <title>Rothia sp. isolated from sandalwood seedling.</title>
        <authorList>
            <person name="Tuikhar N."/>
            <person name="Kirdat K."/>
            <person name="Thorat V."/>
            <person name="Swetha P."/>
            <person name="Padma S."/>
            <person name="Sundararaj R."/>
            <person name="Yadav A."/>
        </authorList>
    </citation>
    <scope>NUCLEOTIDE SEQUENCE</scope>
    <source>
        <strain evidence="3">AR01</strain>
    </source>
</reference>
<dbReference type="InterPro" id="IPR029044">
    <property type="entry name" value="Nucleotide-diphossugar_trans"/>
</dbReference>
<evidence type="ECO:0000256" key="1">
    <source>
        <dbReference type="ARBA" id="ARBA00006739"/>
    </source>
</evidence>